<comment type="cofactor">
    <cofactor evidence="1 12">
        <name>Mg(2+)</name>
        <dbReference type="ChEBI" id="CHEBI:18420"/>
    </cofactor>
</comment>
<evidence type="ECO:0000259" key="14">
    <source>
        <dbReference type="PROSITE" id="PS51749"/>
    </source>
</evidence>
<feature type="domain" description="HNH Cas9-type" evidence="14">
    <location>
        <begin position="545"/>
        <end position="701"/>
    </location>
</feature>
<dbReference type="InterPro" id="IPR036397">
    <property type="entry name" value="RNaseH_sf"/>
</dbReference>
<comment type="subunit">
    <text evidence="11 12">Monomer. Binds crRNA and tracrRNA.</text>
</comment>
<dbReference type="AlphaFoldDB" id="A0A231V279"/>
<evidence type="ECO:0000256" key="2">
    <source>
        <dbReference type="ARBA" id="ARBA00022722"/>
    </source>
</evidence>
<evidence type="ECO:0000256" key="3">
    <source>
        <dbReference type="ARBA" id="ARBA00022723"/>
    </source>
</evidence>
<dbReference type="InterPro" id="IPR003615">
    <property type="entry name" value="HNH_nuc"/>
</dbReference>
<keyword evidence="8 12" id="KW-0051">Antiviral defense</keyword>
<dbReference type="GO" id="GO:0003677">
    <property type="term" value="F:DNA binding"/>
    <property type="evidence" value="ECO:0007669"/>
    <property type="project" value="UniProtKB-UniRule"/>
</dbReference>
<comment type="domain">
    <text evidence="12">Has 2 endonuclease domains. The discontinuous RuvC-like domain cleaves the target DNA noncomplementary to crRNA while the HNH nuclease domain cleaves the target DNA complementary to crRNA.</text>
</comment>
<dbReference type="NCBIfam" id="TIGR01865">
    <property type="entry name" value="cas_Csn1"/>
    <property type="match status" value="1"/>
</dbReference>
<dbReference type="GO" id="GO:0004519">
    <property type="term" value="F:endonuclease activity"/>
    <property type="evidence" value="ECO:0007669"/>
    <property type="project" value="UniProtKB-UniRule"/>
</dbReference>
<dbReference type="EC" id="3.1.-.-" evidence="12"/>
<evidence type="ECO:0000313" key="15">
    <source>
        <dbReference type="EMBL" id="OXT02141.1"/>
    </source>
</evidence>
<dbReference type="GO" id="GO:0003723">
    <property type="term" value="F:RNA binding"/>
    <property type="evidence" value="ECO:0007669"/>
    <property type="project" value="UniProtKB-UniRule"/>
</dbReference>
<dbReference type="PROSITE" id="PS51749">
    <property type="entry name" value="HNH_CAS9"/>
    <property type="match status" value="1"/>
</dbReference>
<comment type="function">
    <text evidence="12">CRISPR (clustered regularly interspaced short palindromic repeat) is an adaptive immune system that provides protection against mobile genetic elements (viruses, transposable elements and conjugative plasmids). CRISPR clusters contain spacers, sequences complementary to antecedent mobile elements, and target invading nucleic acids. CRISPR clusters are transcribed and processed into CRISPR RNA (crRNA). In type II CRISPR systems correct processing of pre-crRNA requires a trans-encoded small RNA (tracrRNA), endogenous ribonuclease 3 (rnc) and this protein. The tracrRNA serves as a guide for ribonuclease 3-aided processing of pre-crRNA. Subsequently Cas9/crRNA/tracrRNA endonucleolytically cleaves linear or circular dsDNA target complementary to the spacer; Cas9 is inactive in the absence of the 2 guide RNAs (gRNA). Cas9 recognizes the protospacer adjacent motif (PAM) in the CRISPR repeat sequences to help distinguish self versus nonself, as targets within the bacterial CRISPR locus do not have PAMs. PAM recognition is also required for catalytic activity.</text>
</comment>
<dbReference type="Proteomes" id="UP000215405">
    <property type="component" value="Unassembled WGS sequence"/>
</dbReference>
<proteinExistence type="inferred from homology"/>
<evidence type="ECO:0000256" key="5">
    <source>
        <dbReference type="ARBA" id="ARBA00022801"/>
    </source>
</evidence>
<dbReference type="GO" id="GO:0016787">
    <property type="term" value="F:hydrolase activity"/>
    <property type="evidence" value="ECO:0007669"/>
    <property type="project" value="UniProtKB-KW"/>
</dbReference>
<comment type="similarity">
    <text evidence="12">Belongs to the CRISPR-associated Cas9 family.</text>
</comment>
<gene>
    <name evidence="12" type="primary">cas9</name>
    <name evidence="15" type="ORF">B7H23_04260</name>
</gene>
<evidence type="ECO:0000313" key="16">
    <source>
        <dbReference type="Proteomes" id="UP000215405"/>
    </source>
</evidence>
<evidence type="ECO:0000256" key="4">
    <source>
        <dbReference type="ARBA" id="ARBA00022759"/>
    </source>
</evidence>
<evidence type="ECO:0000256" key="8">
    <source>
        <dbReference type="ARBA" id="ARBA00023118"/>
    </source>
</evidence>
<dbReference type="Pfam" id="PF18470">
    <property type="entry name" value="Cas9_a"/>
    <property type="match status" value="1"/>
</dbReference>
<dbReference type="RefSeq" id="WP_094076102.1">
    <property type="nucleotide sequence ID" value="NZ_NBYO01000001.1"/>
</dbReference>
<dbReference type="GO" id="GO:0043571">
    <property type="term" value="P:maintenance of CRISPR repeat elements"/>
    <property type="evidence" value="ECO:0007669"/>
    <property type="project" value="UniProtKB-UniRule"/>
</dbReference>
<feature type="active site" description="For RuvC-like nuclease domain" evidence="12">
    <location>
        <position position="11"/>
    </location>
</feature>
<evidence type="ECO:0000256" key="1">
    <source>
        <dbReference type="ARBA" id="ARBA00001946"/>
    </source>
</evidence>
<dbReference type="InterPro" id="IPR033114">
    <property type="entry name" value="HNH_CAS9"/>
</dbReference>
<dbReference type="Pfam" id="PF18541">
    <property type="entry name" value="RuvC_III"/>
    <property type="match status" value="1"/>
</dbReference>
<feature type="binding site" evidence="12">
    <location>
        <position position="11"/>
    </location>
    <ligand>
        <name>Mg(2+)</name>
        <dbReference type="ChEBI" id="CHEBI:18420"/>
        <label>1</label>
    </ligand>
</feature>
<feature type="binding site" evidence="12">
    <location>
        <position position="541"/>
    </location>
    <ligand>
        <name>Mg(2+)</name>
        <dbReference type="ChEBI" id="CHEBI:18420"/>
        <label>1</label>
    </ligand>
</feature>
<feature type="binding site" evidence="12">
    <location>
        <position position="779"/>
    </location>
    <ligand>
        <name>Mg(2+)</name>
        <dbReference type="ChEBI" id="CHEBI:18420"/>
        <label>2</label>
    </ligand>
</feature>
<dbReference type="GO" id="GO:0046872">
    <property type="term" value="F:metal ion binding"/>
    <property type="evidence" value="ECO:0007669"/>
    <property type="project" value="UniProtKB-UniRule"/>
</dbReference>
<keyword evidence="2 12" id="KW-0540">Nuclease</keyword>
<keyword evidence="10" id="KW-0464">Manganese</keyword>
<feature type="binding site" evidence="12">
    <location>
        <position position="537"/>
    </location>
    <ligand>
        <name>Mg(2+)</name>
        <dbReference type="ChEBI" id="CHEBI:18420"/>
        <label>1</label>
    </ligand>
</feature>
<feature type="binding site" evidence="12">
    <location>
        <position position="541"/>
    </location>
    <ligand>
        <name>Mg(2+)</name>
        <dbReference type="ChEBI" id="CHEBI:18420"/>
        <label>2</label>
    </ligand>
</feature>
<dbReference type="HAMAP" id="MF_01480">
    <property type="entry name" value="Cas9"/>
    <property type="match status" value="1"/>
</dbReference>
<comment type="caution">
    <text evidence="15">The sequence shown here is derived from an EMBL/GenBank/DDBJ whole genome shotgun (WGS) entry which is preliminary data.</text>
</comment>
<feature type="binding site" evidence="12">
    <location>
        <position position="11"/>
    </location>
    <ligand>
        <name>Mg(2+)</name>
        <dbReference type="ChEBI" id="CHEBI:18420"/>
        <label>2</label>
    </ligand>
</feature>
<name>A0A231V279_9HYPH</name>
<dbReference type="InterPro" id="IPR040619">
    <property type="entry name" value="Cas9_alpha-helical_lobe"/>
</dbReference>
<dbReference type="InterPro" id="IPR028629">
    <property type="entry name" value="Cas9"/>
</dbReference>
<keyword evidence="7 12" id="KW-0694">RNA-binding</keyword>
<evidence type="ECO:0000256" key="11">
    <source>
        <dbReference type="ARBA" id="ARBA00046380"/>
    </source>
</evidence>
<feature type="region of interest" description="Disordered" evidence="13">
    <location>
        <begin position="1055"/>
        <end position="1083"/>
    </location>
</feature>
<dbReference type="GO" id="GO:0051607">
    <property type="term" value="P:defense response to virus"/>
    <property type="evidence" value="ECO:0007669"/>
    <property type="project" value="UniProtKB-UniRule"/>
</dbReference>
<evidence type="ECO:0000256" key="9">
    <source>
        <dbReference type="ARBA" id="ARBA00023125"/>
    </source>
</evidence>
<evidence type="ECO:0000256" key="13">
    <source>
        <dbReference type="SAM" id="MobiDB-lite"/>
    </source>
</evidence>
<keyword evidence="3 12" id="KW-0479">Metal-binding</keyword>
<feature type="compositionally biased region" description="Basic and acidic residues" evidence="13">
    <location>
        <begin position="1055"/>
        <end position="1069"/>
    </location>
</feature>
<evidence type="ECO:0000256" key="12">
    <source>
        <dbReference type="HAMAP-Rule" id="MF_01480"/>
    </source>
</evidence>
<reference evidence="16" key="1">
    <citation type="journal article" date="2017" name="Int. J. Syst. Evol. Microbiol.">
        <title>Notoacmeibacter marinus gen. nov., sp. nov., isolated from the gut of a limpet and proposal of Notoacmeibacteraceae fam. nov. in the order Rhizobiales of the class Alphaproteobacteria.</title>
        <authorList>
            <person name="Huang Z."/>
            <person name="Guo F."/>
            <person name="Lai Q."/>
        </authorList>
    </citation>
    <scope>NUCLEOTIDE SEQUENCE [LARGE SCALE GENOMIC DNA]</scope>
    <source>
        <strain evidence="16">XMTR2A4</strain>
    </source>
</reference>
<keyword evidence="4 12" id="KW-0255">Endonuclease</keyword>
<evidence type="ECO:0000256" key="6">
    <source>
        <dbReference type="ARBA" id="ARBA00022842"/>
    </source>
</evidence>
<sequence length="1107" mass="126410">MADYHTTWGFDLGTNSLGWAVIETRGEPGQGNEGRIVDSGVRIFSQAEMAGRDPQSKASLAVARREARGARRRRDRYLKRRRRLLDLLTQYGLMPVDGEAREKLVRDHEDRKGGDLSESVYALRARALDTALTPHEIGRAIFHLNQRRGFKSNRKTDRNDPEQGKIATAINALEAQMIENEARTFGEWLHMRREQGLSVRARMTADGKGYDFYPSRAALEREFDRIMQTQKRFHPKLLGDGVIADIREAVFFQRPLKPVLAGKCSYNTKETRLPKAHPLFQKFRLLKEVNELEIVGEDQQHIKLRPDQRDALVLALRTDLNKQGKIPFSKLKKQLGLGKEARFNKETDNRSDLEGDVIYFRMSRPECFGNRWADITVEDQAAITDKLRTEADYKELVRWLQLEAGLDETQAKAVVGMPVPDGFGRLGPTALAALIDAMENDTDENGHVITEAAAAKKIYGRTNSEADPNRRGTAYLPKYQEVLERHIPPGTGEADDPYDERMGRITNPTVHIALNQLRRIVNALIAKHGKPDRIAIEVGRELKLNDRQREAVNKRIGKNTKEARRRSAELTDTHKAADTGYNRLRLKLWEEINADQPLNRPCVYCGKPLSAAMVLSAETDIDHILPYSKTLDDSQANKVLCCTACNREKKNRAPADVPQWRGRYPDILARATTLPKNKQWRFAEDAMDRFGAEEGFLARQLTDMQYISRLALTYLAHLYDYEEPDLDGVFRRHARVRALPGRMTEMLRRYWSLNELLPDHNLVDIDLTRHKNRLDHRHHAIDAIVIACTSRALIQKLATAAAQAEEKGAERVVEKIAPPWESFREDVRAAVNDITVSHKPDHGTVSRAGYANGRGQTAGKLHNDTAYGLTGEKDGKGNDLVVRRILITDIRKPADIMKIRANEHGHSELRDRLWQATRGLEGKAFEEAVLDFVNNDSKFKGIRHVRIAEVESPVWIEHGPGGEHRKGYLPGGNDRYEVWEMPDGRWQAEVVTTFDAHRPDFVPRMRQAHHNARKIMSLKKGDMVAYNDPDSGRRIIAIVRKFDQRNKQLYLDPHNEAGELDKREREKTYKPLRPMPNPLKKYRPRQVRIDEIGQVFDPGPWWENRGG</sequence>
<evidence type="ECO:0000256" key="7">
    <source>
        <dbReference type="ARBA" id="ARBA00022884"/>
    </source>
</evidence>
<dbReference type="InterPro" id="IPR041383">
    <property type="entry name" value="RuvC_III"/>
</dbReference>
<keyword evidence="9 12" id="KW-0238">DNA-binding</keyword>
<organism evidence="15 16">
    <name type="scientific">Notoacmeibacter marinus</name>
    <dbReference type="NCBI Taxonomy" id="1876515"/>
    <lineage>
        <taxon>Bacteria</taxon>
        <taxon>Pseudomonadati</taxon>
        <taxon>Pseudomonadota</taxon>
        <taxon>Alphaproteobacteria</taxon>
        <taxon>Hyphomicrobiales</taxon>
        <taxon>Notoacmeibacteraceae</taxon>
        <taxon>Notoacmeibacter</taxon>
    </lineage>
</organism>
<protein>
    <recommendedName>
        <fullName evidence="12">CRISPR-associated endonuclease Cas9</fullName>
        <ecNumber evidence="12">3.1.-.-</ecNumber>
    </recommendedName>
</protein>
<keyword evidence="16" id="KW-1185">Reference proteome</keyword>
<keyword evidence="5 12" id="KW-0378">Hydrolase</keyword>
<dbReference type="Gene3D" id="1.10.30.50">
    <property type="match status" value="1"/>
</dbReference>
<feature type="active site" description="Proton acceptor for HNH nuclease domain" evidence="12">
    <location>
        <position position="623"/>
    </location>
</feature>
<dbReference type="Gene3D" id="3.30.420.10">
    <property type="entry name" value="Ribonuclease H-like superfamily/Ribonuclease H"/>
    <property type="match status" value="2"/>
</dbReference>
<dbReference type="EMBL" id="NBYO01000001">
    <property type="protein sequence ID" value="OXT02141.1"/>
    <property type="molecule type" value="Genomic_DNA"/>
</dbReference>
<keyword evidence="6 12" id="KW-0460">Magnesium</keyword>
<evidence type="ECO:0000256" key="10">
    <source>
        <dbReference type="ARBA" id="ARBA00023211"/>
    </source>
</evidence>
<dbReference type="Pfam" id="PF13395">
    <property type="entry name" value="HNH_4"/>
    <property type="match status" value="1"/>
</dbReference>
<accession>A0A231V279</accession>